<dbReference type="Proteomes" id="UP000030760">
    <property type="component" value="Unassembled WGS sequence"/>
</dbReference>
<sequence length="39" mass="4360">MTNDDQQRPPGARSHRPRPAKTQLTNIPGKTQGKKTYLA</sequence>
<dbReference type="EMBL" id="KB405094">
    <property type="protein sequence ID" value="EMF52521.1"/>
    <property type="molecule type" value="Genomic_DNA"/>
</dbReference>
<evidence type="ECO:0000313" key="3">
    <source>
        <dbReference type="Proteomes" id="UP000030760"/>
    </source>
</evidence>
<gene>
    <name evidence="2" type="ORF">SBD_5597</name>
</gene>
<protein>
    <submittedName>
        <fullName evidence="2">Uncharacterized protein</fullName>
    </submittedName>
</protein>
<reference evidence="3" key="1">
    <citation type="journal article" date="2013" name="Genome Announc.">
        <title>Draft Genome Sequence of Streptomyces bottropensis ATCC 25435, a Bottromycin-Producing Actinomycete.</title>
        <authorList>
            <person name="Zhang H."/>
            <person name="Zhou W."/>
            <person name="Zhuang Y."/>
            <person name="Liang X."/>
            <person name="Liu T."/>
        </authorList>
    </citation>
    <scope>NUCLEOTIDE SEQUENCE [LARGE SCALE GENOMIC DNA]</scope>
    <source>
        <strain evidence="3">ATCC 25435</strain>
    </source>
</reference>
<proteinExistence type="predicted"/>
<evidence type="ECO:0000256" key="1">
    <source>
        <dbReference type="SAM" id="MobiDB-lite"/>
    </source>
</evidence>
<evidence type="ECO:0000313" key="2">
    <source>
        <dbReference type="EMBL" id="EMF52521.1"/>
    </source>
</evidence>
<dbReference type="AlphaFoldDB" id="M3E8Q1"/>
<accession>M3E8Q1</accession>
<feature type="region of interest" description="Disordered" evidence="1">
    <location>
        <begin position="1"/>
        <end position="39"/>
    </location>
</feature>
<name>M3E8Q1_9ACTN</name>
<organism evidence="2 3">
    <name type="scientific">Streptomyces bottropensis ATCC 25435</name>
    <dbReference type="NCBI Taxonomy" id="1054862"/>
    <lineage>
        <taxon>Bacteria</taxon>
        <taxon>Bacillati</taxon>
        <taxon>Actinomycetota</taxon>
        <taxon>Actinomycetes</taxon>
        <taxon>Kitasatosporales</taxon>
        <taxon>Streptomycetaceae</taxon>
        <taxon>Streptomyces</taxon>
    </lineage>
</organism>